<evidence type="ECO:0000313" key="1">
    <source>
        <dbReference type="EMBL" id="EJX05430.1"/>
    </source>
</evidence>
<organism evidence="1">
    <name type="scientific">gut metagenome</name>
    <dbReference type="NCBI Taxonomy" id="749906"/>
    <lineage>
        <taxon>unclassified sequences</taxon>
        <taxon>metagenomes</taxon>
        <taxon>organismal metagenomes</taxon>
    </lineage>
</organism>
<name>J9GXG8_9ZZZZ</name>
<gene>
    <name evidence="1" type="ORF">EVA_06468</name>
</gene>
<reference evidence="1" key="1">
    <citation type="journal article" date="2012" name="PLoS ONE">
        <title>Gene sets for utilization of primary and secondary nutrition supplies in the distal gut of endangered iberian lynx.</title>
        <authorList>
            <person name="Alcaide M."/>
            <person name="Messina E."/>
            <person name="Richter M."/>
            <person name="Bargiela R."/>
            <person name="Peplies J."/>
            <person name="Huws S.A."/>
            <person name="Newbold C.J."/>
            <person name="Golyshin P.N."/>
            <person name="Simon M.A."/>
            <person name="Lopez G."/>
            <person name="Yakimov M.M."/>
            <person name="Ferrer M."/>
        </authorList>
    </citation>
    <scope>NUCLEOTIDE SEQUENCE</scope>
</reference>
<proteinExistence type="predicted"/>
<dbReference type="AlphaFoldDB" id="J9GXG8"/>
<comment type="caution">
    <text evidence="1">The sequence shown here is derived from an EMBL/GenBank/DDBJ whole genome shotgun (WGS) entry which is preliminary data.</text>
</comment>
<accession>J9GXG8</accession>
<sequence length="38" mass="4278">MRGAFSSSAVNLEATLRRARSICCMVCSEAFIRQCFFD</sequence>
<protein>
    <submittedName>
        <fullName evidence="1">Uncharacterized protein</fullName>
    </submittedName>
</protein>
<dbReference type="EMBL" id="AMCI01001472">
    <property type="protein sequence ID" value="EJX05430.1"/>
    <property type="molecule type" value="Genomic_DNA"/>
</dbReference>